<comment type="caution">
    <text evidence="1">The sequence shown here is derived from an EMBL/GenBank/DDBJ whole genome shotgun (WGS) entry which is preliminary data.</text>
</comment>
<evidence type="ECO:0000313" key="1">
    <source>
        <dbReference type="EMBL" id="GGN63635.1"/>
    </source>
</evidence>
<protein>
    <recommendedName>
        <fullName evidence="3">DUF899 domain-containing protein</fullName>
    </recommendedName>
</protein>
<sequence length="88" mass="9793">MTTTPEDPTTALPGRPAVVDLATWQKAREELLVREKAHTREGDALAAARRRLPMVEFDGTLEVVGPDGPLPFLDLFQGRDELVVYKHI</sequence>
<organism evidence="1 2">
    <name type="scientific">Streptomyces albiflavescens</name>
    <dbReference type="NCBI Taxonomy" id="1623582"/>
    <lineage>
        <taxon>Bacteria</taxon>
        <taxon>Bacillati</taxon>
        <taxon>Actinomycetota</taxon>
        <taxon>Actinomycetes</taxon>
        <taxon>Kitasatosporales</taxon>
        <taxon>Streptomycetaceae</taxon>
        <taxon>Streptomyces</taxon>
    </lineage>
</organism>
<proteinExistence type="predicted"/>
<dbReference type="Pfam" id="PF05988">
    <property type="entry name" value="DUF899"/>
    <property type="match status" value="1"/>
</dbReference>
<dbReference type="Proteomes" id="UP000600365">
    <property type="component" value="Unassembled WGS sequence"/>
</dbReference>
<evidence type="ECO:0008006" key="3">
    <source>
        <dbReference type="Google" id="ProtNLM"/>
    </source>
</evidence>
<evidence type="ECO:0000313" key="2">
    <source>
        <dbReference type="Proteomes" id="UP000600365"/>
    </source>
</evidence>
<dbReference type="EMBL" id="BMMM01000005">
    <property type="protein sequence ID" value="GGN63635.1"/>
    <property type="molecule type" value="Genomic_DNA"/>
</dbReference>
<keyword evidence="2" id="KW-1185">Reference proteome</keyword>
<dbReference type="AlphaFoldDB" id="A0A918D4G0"/>
<name>A0A918D4G0_9ACTN</name>
<gene>
    <name evidence="1" type="ORF">GCM10011579_032200</name>
</gene>
<accession>A0A918D4G0</accession>
<dbReference type="InterPro" id="IPR010296">
    <property type="entry name" value="DUF899_thioredox"/>
</dbReference>
<reference evidence="1 2" key="1">
    <citation type="journal article" date="2014" name="Int. J. Syst. Evol. Microbiol.">
        <title>Complete genome sequence of Corynebacterium casei LMG S-19264T (=DSM 44701T), isolated from a smear-ripened cheese.</title>
        <authorList>
            <consortium name="US DOE Joint Genome Institute (JGI-PGF)"/>
            <person name="Walter F."/>
            <person name="Albersmeier A."/>
            <person name="Kalinowski J."/>
            <person name="Ruckert C."/>
        </authorList>
    </citation>
    <scope>NUCLEOTIDE SEQUENCE [LARGE SCALE GENOMIC DNA]</scope>
    <source>
        <strain evidence="1 2">CGMCC 4.7111</strain>
    </source>
</reference>